<dbReference type="OrthoDB" id="1001765at2759"/>
<feature type="signal peptide" evidence="1">
    <location>
        <begin position="1"/>
        <end position="23"/>
    </location>
</feature>
<dbReference type="Pfam" id="PF13668">
    <property type="entry name" value="Ferritin_2"/>
    <property type="match status" value="1"/>
</dbReference>
<dbReference type="STRING" id="4540.A0A3L6TMX0"/>
<evidence type="ECO:0000256" key="1">
    <source>
        <dbReference type="SAM" id="SignalP"/>
    </source>
</evidence>
<sequence length="441" mass="48057">MASYASASFMLVLLLQLWSCSEALPGGHPVDPTCPPEWASAAGTTSNYGEPSCQPPAPHIPVALFPYDVDPMQFALNLEYTEAEFFLHAAYGVGLDEIAPKLALGGPPPVGARKANLDEVTWRIIAEFGLQEVGHVRAIQRTVGGIPRPLIDLSAHNFARIMDEAFGYHLNPSFDPYINTLNFLLASYVVPYLGLNGYVGTNPIINGYETKKLLAGLLGVEAGQDAVFRGLLFERRGEAVPQYGNITVTEFTDRVSALRNRLGRCGVKDEGLTVPRELGAEGAICTNVLSAGRDSLSYARTPAELLRILYLTGDEHVPGGFYPEGANGRIARILKLLWVGTVSLSVPACEPRGLSSELLAGSLGFSVISADNFPRVVDTAFEYTEPSLRPQHQQLQLPARLLLSYMIPYLGINSYVWRIARRSGLLHDTKQKKGQQHLRLA</sequence>
<proteinExistence type="predicted"/>
<gene>
    <name evidence="2" type="ORF">C2845_PM01G14860</name>
</gene>
<evidence type="ECO:0000313" key="2">
    <source>
        <dbReference type="EMBL" id="RLN40976.1"/>
    </source>
</evidence>
<reference evidence="3" key="1">
    <citation type="journal article" date="2019" name="Nat. Commun.">
        <title>The genome of broomcorn millet.</title>
        <authorList>
            <person name="Zou C."/>
            <person name="Miki D."/>
            <person name="Li D."/>
            <person name="Tang Q."/>
            <person name="Xiao L."/>
            <person name="Rajput S."/>
            <person name="Deng P."/>
            <person name="Jia W."/>
            <person name="Huang R."/>
            <person name="Zhang M."/>
            <person name="Sun Y."/>
            <person name="Hu J."/>
            <person name="Fu X."/>
            <person name="Schnable P.S."/>
            <person name="Li F."/>
            <person name="Zhang H."/>
            <person name="Feng B."/>
            <person name="Zhu X."/>
            <person name="Liu R."/>
            <person name="Schnable J.C."/>
            <person name="Zhu J.-K."/>
            <person name="Zhang H."/>
        </authorList>
    </citation>
    <scope>NUCLEOTIDE SEQUENCE [LARGE SCALE GENOMIC DNA]</scope>
</reference>
<name>A0A3L6TMX0_PANMI</name>
<dbReference type="InterPro" id="IPR052965">
    <property type="entry name" value="Pigment-catalase-like"/>
</dbReference>
<accession>A0A3L6TMX0</accession>
<dbReference type="EMBL" id="PQIB02000001">
    <property type="protein sequence ID" value="RLN40976.1"/>
    <property type="molecule type" value="Genomic_DNA"/>
</dbReference>
<dbReference type="PANTHER" id="PTHR31694">
    <property type="entry name" value="DESICCATION-LIKE PROTEIN"/>
    <property type="match status" value="1"/>
</dbReference>
<feature type="chain" id="PRO_5018267450" evidence="1">
    <location>
        <begin position="24"/>
        <end position="441"/>
    </location>
</feature>
<keyword evidence="3" id="KW-1185">Reference proteome</keyword>
<comment type="caution">
    <text evidence="2">The sequence shown here is derived from an EMBL/GenBank/DDBJ whole genome shotgun (WGS) entry which is preliminary data.</text>
</comment>
<dbReference type="Proteomes" id="UP000275267">
    <property type="component" value="Unassembled WGS sequence"/>
</dbReference>
<keyword evidence="1" id="KW-0732">Signal</keyword>
<dbReference type="AlphaFoldDB" id="A0A3L6TMX0"/>
<organism evidence="2 3">
    <name type="scientific">Panicum miliaceum</name>
    <name type="common">Proso millet</name>
    <name type="synonym">Broomcorn millet</name>
    <dbReference type="NCBI Taxonomy" id="4540"/>
    <lineage>
        <taxon>Eukaryota</taxon>
        <taxon>Viridiplantae</taxon>
        <taxon>Streptophyta</taxon>
        <taxon>Embryophyta</taxon>
        <taxon>Tracheophyta</taxon>
        <taxon>Spermatophyta</taxon>
        <taxon>Magnoliopsida</taxon>
        <taxon>Liliopsida</taxon>
        <taxon>Poales</taxon>
        <taxon>Poaceae</taxon>
        <taxon>PACMAD clade</taxon>
        <taxon>Panicoideae</taxon>
        <taxon>Panicodae</taxon>
        <taxon>Paniceae</taxon>
        <taxon>Panicinae</taxon>
        <taxon>Panicum</taxon>
        <taxon>Panicum sect. Panicum</taxon>
    </lineage>
</organism>
<dbReference type="PANTHER" id="PTHR31694:SF25">
    <property type="entry name" value="PROTEIN PCC13-62, PUTATIVE, EXPRESSED-RELATED"/>
    <property type="match status" value="1"/>
</dbReference>
<protein>
    <submittedName>
        <fullName evidence="2">Desiccation-related protein PCC13-62-like</fullName>
    </submittedName>
</protein>
<evidence type="ECO:0000313" key="3">
    <source>
        <dbReference type="Proteomes" id="UP000275267"/>
    </source>
</evidence>